<dbReference type="AlphaFoldDB" id="A0A8X6USN0"/>
<dbReference type="Proteomes" id="UP000887159">
    <property type="component" value="Unassembled WGS sequence"/>
</dbReference>
<evidence type="ECO:0000313" key="1">
    <source>
        <dbReference type="EMBL" id="GFX91021.1"/>
    </source>
</evidence>
<organism evidence="1 2">
    <name type="scientific">Trichonephila clavipes</name>
    <name type="common">Golden silk orbweaver</name>
    <name type="synonym">Nephila clavipes</name>
    <dbReference type="NCBI Taxonomy" id="2585209"/>
    <lineage>
        <taxon>Eukaryota</taxon>
        <taxon>Metazoa</taxon>
        <taxon>Ecdysozoa</taxon>
        <taxon>Arthropoda</taxon>
        <taxon>Chelicerata</taxon>
        <taxon>Arachnida</taxon>
        <taxon>Araneae</taxon>
        <taxon>Araneomorphae</taxon>
        <taxon>Entelegynae</taxon>
        <taxon>Araneoidea</taxon>
        <taxon>Nephilidae</taxon>
        <taxon>Trichonephila</taxon>
    </lineage>
</organism>
<comment type="caution">
    <text evidence="1">The sequence shown here is derived from an EMBL/GenBank/DDBJ whole genome shotgun (WGS) entry which is preliminary data.</text>
</comment>
<dbReference type="GO" id="GO:0003676">
    <property type="term" value="F:nucleic acid binding"/>
    <property type="evidence" value="ECO:0007669"/>
    <property type="project" value="InterPro"/>
</dbReference>
<keyword evidence="2" id="KW-1185">Reference proteome</keyword>
<proteinExistence type="predicted"/>
<gene>
    <name evidence="1" type="primary">NCL1_55924</name>
    <name evidence="1" type="ORF">TNCV_2283131</name>
</gene>
<dbReference type="Gene3D" id="3.30.420.10">
    <property type="entry name" value="Ribonuclease H-like superfamily/Ribonuclease H"/>
    <property type="match status" value="1"/>
</dbReference>
<protein>
    <submittedName>
        <fullName evidence="1">Uncharacterized protein</fullName>
    </submittedName>
</protein>
<accession>A0A8X6USN0</accession>
<evidence type="ECO:0000313" key="2">
    <source>
        <dbReference type="Proteomes" id="UP000887159"/>
    </source>
</evidence>
<reference evidence="1" key="1">
    <citation type="submission" date="2020-08" db="EMBL/GenBank/DDBJ databases">
        <title>Multicomponent nature underlies the extraordinary mechanical properties of spider dragline silk.</title>
        <authorList>
            <person name="Kono N."/>
            <person name="Nakamura H."/>
            <person name="Mori M."/>
            <person name="Yoshida Y."/>
            <person name="Ohtoshi R."/>
            <person name="Malay A.D."/>
            <person name="Moran D.A.P."/>
            <person name="Tomita M."/>
            <person name="Numata K."/>
            <person name="Arakawa K."/>
        </authorList>
    </citation>
    <scope>NUCLEOTIDE SEQUENCE</scope>
</reference>
<name>A0A8X6USN0_TRICX</name>
<dbReference type="InterPro" id="IPR036397">
    <property type="entry name" value="RNaseH_sf"/>
</dbReference>
<sequence length="80" mass="9408">MIANYVNEQHDTWDQFIRDFAYAIRTAVNETMGKTPAELFLVRKLITPFHKLVMVSDGMEFAVKDIERLFEEARRNTKAK</sequence>
<dbReference type="EMBL" id="BMAU01021114">
    <property type="protein sequence ID" value="GFX91021.1"/>
    <property type="molecule type" value="Genomic_DNA"/>
</dbReference>